<feature type="compositionally biased region" description="Basic and acidic residues" evidence="1">
    <location>
        <begin position="91"/>
        <end position="107"/>
    </location>
</feature>
<feature type="transmembrane region" description="Helical" evidence="2">
    <location>
        <begin position="43"/>
        <end position="62"/>
    </location>
</feature>
<proteinExistence type="predicted"/>
<keyword evidence="2" id="KW-0472">Membrane</keyword>
<dbReference type="EMBL" id="FNST01000002">
    <property type="protein sequence ID" value="SED26960.1"/>
    <property type="molecule type" value="Genomic_DNA"/>
</dbReference>
<dbReference type="RefSeq" id="WP_208905855.1">
    <property type="nucleotide sequence ID" value="NZ_FNST01000002.1"/>
</dbReference>
<evidence type="ECO:0000313" key="3">
    <source>
        <dbReference type="EMBL" id="SED26960.1"/>
    </source>
</evidence>
<dbReference type="PANTHER" id="PTHR42305">
    <property type="entry name" value="MEMBRANE PROTEIN RV1733C-RELATED"/>
    <property type="match status" value="1"/>
</dbReference>
<dbReference type="InterPro" id="IPR039708">
    <property type="entry name" value="MT1774/Rv1733c-like"/>
</dbReference>
<gene>
    <name evidence="3" type="ORF">SAMN04490356_7729</name>
</gene>
<feature type="region of interest" description="Disordered" evidence="1">
    <location>
        <begin position="90"/>
        <end position="115"/>
    </location>
</feature>
<accession>A0A1H4ZC55</accession>
<keyword evidence="2" id="KW-0812">Transmembrane</keyword>
<keyword evidence="4" id="KW-1185">Reference proteome</keyword>
<evidence type="ECO:0008006" key="5">
    <source>
        <dbReference type="Google" id="ProtNLM"/>
    </source>
</evidence>
<name>A0A1H4ZC55_STRMJ</name>
<organism evidence="3 4">
    <name type="scientific">Streptomyces melanosporofaciens</name>
    <dbReference type="NCBI Taxonomy" id="67327"/>
    <lineage>
        <taxon>Bacteria</taxon>
        <taxon>Bacillati</taxon>
        <taxon>Actinomycetota</taxon>
        <taxon>Actinomycetes</taxon>
        <taxon>Kitasatosporales</taxon>
        <taxon>Streptomycetaceae</taxon>
        <taxon>Streptomyces</taxon>
        <taxon>Streptomyces violaceusniger group</taxon>
    </lineage>
</organism>
<keyword evidence="2" id="KW-1133">Transmembrane helix</keyword>
<sequence>MSGVPPPAQPPDPPHHGLVHPLSLWRWRHNPLYRRTDRLQGRIALAMLLLVPILGLGAMFAIGDTAHRHYRAAAEHQRQTLRLTTAVLTHDAPDHPEPGSAEARENRYPATVRYTDPDGRIRTAETDVLPGLSAGSSVDVWVDADGVIAEPPMPAEQIRSRTMGWALVGFLTVTLAGAAAYRGVSVVLRRRNLAQWDAKWAETAPRWTTFP</sequence>
<reference evidence="4" key="1">
    <citation type="submission" date="2016-10" db="EMBL/GenBank/DDBJ databases">
        <authorList>
            <person name="Varghese N."/>
            <person name="Submissions S."/>
        </authorList>
    </citation>
    <scope>NUCLEOTIDE SEQUENCE [LARGE SCALE GENOMIC DNA]</scope>
    <source>
        <strain evidence="4">DSM 40318</strain>
    </source>
</reference>
<evidence type="ECO:0000256" key="1">
    <source>
        <dbReference type="SAM" id="MobiDB-lite"/>
    </source>
</evidence>
<dbReference type="Proteomes" id="UP000198609">
    <property type="component" value="Unassembled WGS sequence"/>
</dbReference>
<evidence type="ECO:0000313" key="4">
    <source>
        <dbReference type="Proteomes" id="UP000198609"/>
    </source>
</evidence>
<feature type="transmembrane region" description="Helical" evidence="2">
    <location>
        <begin position="162"/>
        <end position="181"/>
    </location>
</feature>
<dbReference type="AlphaFoldDB" id="A0A1H4ZC55"/>
<dbReference type="PANTHER" id="PTHR42305:SF1">
    <property type="entry name" value="MEMBRANE PROTEIN RV1733C-RELATED"/>
    <property type="match status" value="1"/>
</dbReference>
<protein>
    <recommendedName>
        <fullName evidence="5">Proline rich protein membrane protein</fullName>
    </recommendedName>
</protein>
<evidence type="ECO:0000256" key="2">
    <source>
        <dbReference type="SAM" id="Phobius"/>
    </source>
</evidence>